<protein>
    <submittedName>
        <fullName evidence="2">Uncharacterized protein</fullName>
    </submittedName>
</protein>
<feature type="compositionally biased region" description="Basic and acidic residues" evidence="1">
    <location>
        <begin position="11"/>
        <end position="22"/>
    </location>
</feature>
<feature type="compositionally biased region" description="Acidic residues" evidence="1">
    <location>
        <begin position="1"/>
        <end position="10"/>
    </location>
</feature>
<dbReference type="AlphaFoldDB" id="A0A9N7YDG9"/>
<evidence type="ECO:0000313" key="2">
    <source>
        <dbReference type="EMBL" id="CAB1421666.1"/>
    </source>
</evidence>
<comment type="caution">
    <text evidence="2">The sequence shown here is derived from an EMBL/GenBank/DDBJ whole genome shotgun (WGS) entry which is preliminary data.</text>
</comment>
<feature type="region of interest" description="Disordered" evidence="1">
    <location>
        <begin position="1"/>
        <end position="92"/>
    </location>
</feature>
<accession>A0A9N7YDG9</accession>
<feature type="compositionally biased region" description="Basic and acidic residues" evidence="1">
    <location>
        <begin position="31"/>
        <end position="41"/>
    </location>
</feature>
<reference evidence="2" key="1">
    <citation type="submission" date="2020-03" db="EMBL/GenBank/DDBJ databases">
        <authorList>
            <person name="Weist P."/>
        </authorList>
    </citation>
    <scope>NUCLEOTIDE SEQUENCE</scope>
</reference>
<gene>
    <name evidence="2" type="ORF">PLEPLA_LOCUS9553</name>
</gene>
<name>A0A9N7YDG9_PLEPL</name>
<dbReference type="Proteomes" id="UP001153269">
    <property type="component" value="Unassembled WGS sequence"/>
</dbReference>
<dbReference type="EMBL" id="CADEAL010000538">
    <property type="protein sequence ID" value="CAB1421666.1"/>
    <property type="molecule type" value="Genomic_DNA"/>
</dbReference>
<keyword evidence="3" id="KW-1185">Reference proteome</keyword>
<organism evidence="2 3">
    <name type="scientific">Pleuronectes platessa</name>
    <name type="common">European plaice</name>
    <dbReference type="NCBI Taxonomy" id="8262"/>
    <lineage>
        <taxon>Eukaryota</taxon>
        <taxon>Metazoa</taxon>
        <taxon>Chordata</taxon>
        <taxon>Craniata</taxon>
        <taxon>Vertebrata</taxon>
        <taxon>Euteleostomi</taxon>
        <taxon>Actinopterygii</taxon>
        <taxon>Neopterygii</taxon>
        <taxon>Teleostei</taxon>
        <taxon>Neoteleostei</taxon>
        <taxon>Acanthomorphata</taxon>
        <taxon>Carangaria</taxon>
        <taxon>Pleuronectiformes</taxon>
        <taxon>Pleuronectoidei</taxon>
        <taxon>Pleuronectidae</taxon>
        <taxon>Pleuronectes</taxon>
    </lineage>
</organism>
<feature type="region of interest" description="Disordered" evidence="1">
    <location>
        <begin position="143"/>
        <end position="177"/>
    </location>
</feature>
<proteinExistence type="predicted"/>
<sequence>MDGGGEEQEGEMDHGGEGREMIGRCGLWRRRKEERTRELTGAEKTAVVAEETDIDAEEANQGQAGEESNINRGVTDLDATAKTPDLNHIENEPLASEEVSLLVSSPRMLLPAAATLPPAAPLSTHHQIQLLGQQLQQQQQQTHVAVAQSPRNGDGNRDQPVSEAVPTLAHQRDLAWA</sequence>
<evidence type="ECO:0000256" key="1">
    <source>
        <dbReference type="SAM" id="MobiDB-lite"/>
    </source>
</evidence>
<evidence type="ECO:0000313" key="3">
    <source>
        <dbReference type="Proteomes" id="UP001153269"/>
    </source>
</evidence>